<feature type="domain" description="Transposase IS4-like" evidence="1">
    <location>
        <begin position="112"/>
        <end position="345"/>
    </location>
</feature>
<dbReference type="PANTHER" id="PTHR30298">
    <property type="entry name" value="H REPEAT-ASSOCIATED PREDICTED TRANSPOSASE"/>
    <property type="match status" value="1"/>
</dbReference>
<proteinExistence type="predicted"/>
<organism evidence="3 4">
    <name type="scientific">Capnocytophaga gingivalis</name>
    <dbReference type="NCBI Taxonomy" id="1017"/>
    <lineage>
        <taxon>Bacteria</taxon>
        <taxon>Pseudomonadati</taxon>
        <taxon>Bacteroidota</taxon>
        <taxon>Flavobacteriia</taxon>
        <taxon>Flavobacteriales</taxon>
        <taxon>Flavobacteriaceae</taxon>
        <taxon>Capnocytophaga</taxon>
    </lineage>
</organism>
<evidence type="ECO:0000259" key="1">
    <source>
        <dbReference type="Pfam" id="PF01609"/>
    </source>
</evidence>
<evidence type="ECO:0000259" key="2">
    <source>
        <dbReference type="Pfam" id="PF13808"/>
    </source>
</evidence>
<dbReference type="GeneID" id="84807048"/>
<dbReference type="InterPro" id="IPR051698">
    <property type="entry name" value="Transposase_11-like"/>
</dbReference>
<gene>
    <name evidence="3" type="ORF">CGC50_00510</name>
</gene>
<dbReference type="RefSeq" id="WP_095909259.1">
    <property type="nucleotide sequence ID" value="NZ_CP022386.1"/>
</dbReference>
<dbReference type="EMBL" id="CP022386">
    <property type="protein sequence ID" value="ATA85769.1"/>
    <property type="molecule type" value="Genomic_DNA"/>
</dbReference>
<dbReference type="Pfam" id="PF13808">
    <property type="entry name" value="DDE_Tnp_1_assoc"/>
    <property type="match status" value="1"/>
</dbReference>
<dbReference type="AlphaFoldDB" id="A0A250FKU7"/>
<dbReference type="KEGG" id="cgh:CGC50_00510"/>
<dbReference type="Proteomes" id="UP000217250">
    <property type="component" value="Chromosome"/>
</dbReference>
<evidence type="ECO:0000313" key="3">
    <source>
        <dbReference type="EMBL" id="ATA85769.1"/>
    </source>
</evidence>
<dbReference type="PANTHER" id="PTHR30298:SF0">
    <property type="entry name" value="PROTEIN YBFL-RELATED"/>
    <property type="match status" value="1"/>
</dbReference>
<sequence>MSAEIWNAIAVVKDPRVQGRIDYPLGLILLVSLYATISGCDDWEQIEDYANIHSEDLRNLYIKLSGKELKVSRMPTHDTFNRVFQVIDPKEFLEVYKKFIISIYETLTGKTIAIDGKIQRGIKQTANSHPSHIVSAYCTDHHFVIDHINSEVKGHELSSILDLIKLLFLENNTVTIDAAGTYVEVIEMILSKGGNFVLPVKGNQKKLLEFIEKEFREYRGNTVSADTQEDIGHGRVEKRTVYCITEIKTDDDIDGCMQKWKGVKTLVKIVREVYKKADKSTRIETVYYITNLIDPKEINRAIRAHWGIENNLHRSLDVLLNEDHSQKSNHNVVENFHIMSLLALFIIKEISKQRGISMNRTRKLCGYSSPSKLLVN</sequence>
<dbReference type="GO" id="GO:0006313">
    <property type="term" value="P:DNA transposition"/>
    <property type="evidence" value="ECO:0007669"/>
    <property type="project" value="InterPro"/>
</dbReference>
<reference evidence="4" key="1">
    <citation type="submission" date="2017-06" db="EMBL/GenBank/DDBJ databases">
        <title>Capnocytophaga spp. assemblies.</title>
        <authorList>
            <person name="Gulvik C.A."/>
        </authorList>
    </citation>
    <scope>NUCLEOTIDE SEQUENCE [LARGE SCALE GENOMIC DNA]</scope>
    <source>
        <strain evidence="4">H1496</strain>
    </source>
</reference>
<dbReference type="GO" id="GO:0004803">
    <property type="term" value="F:transposase activity"/>
    <property type="evidence" value="ECO:0007669"/>
    <property type="project" value="InterPro"/>
</dbReference>
<name>A0A250FKU7_9FLAO</name>
<dbReference type="NCBIfam" id="NF033564">
    <property type="entry name" value="transpos_ISAs1"/>
    <property type="match status" value="1"/>
</dbReference>
<dbReference type="InterPro" id="IPR047647">
    <property type="entry name" value="ISAs1_transpos"/>
</dbReference>
<dbReference type="Pfam" id="PF01609">
    <property type="entry name" value="DDE_Tnp_1"/>
    <property type="match status" value="1"/>
</dbReference>
<dbReference type="InterPro" id="IPR032806">
    <property type="entry name" value="YbfD_N"/>
</dbReference>
<dbReference type="GO" id="GO:0003677">
    <property type="term" value="F:DNA binding"/>
    <property type="evidence" value="ECO:0007669"/>
    <property type="project" value="InterPro"/>
</dbReference>
<accession>A0A250FKU7</accession>
<dbReference type="OrthoDB" id="9815086at2"/>
<feature type="domain" description="H repeat-associated protein N-terminal" evidence="2">
    <location>
        <begin position="7"/>
        <end position="99"/>
    </location>
</feature>
<evidence type="ECO:0000313" key="4">
    <source>
        <dbReference type="Proteomes" id="UP000217250"/>
    </source>
</evidence>
<dbReference type="InterPro" id="IPR002559">
    <property type="entry name" value="Transposase_11"/>
</dbReference>
<protein>
    <recommendedName>
        <fullName evidence="5">ISAs1 family transposase</fullName>
    </recommendedName>
</protein>
<evidence type="ECO:0008006" key="5">
    <source>
        <dbReference type="Google" id="ProtNLM"/>
    </source>
</evidence>